<dbReference type="InterPro" id="IPR002641">
    <property type="entry name" value="PNPLA_dom"/>
</dbReference>
<feature type="active site" description="Proton acceptor" evidence="3">
    <location>
        <position position="194"/>
    </location>
</feature>
<keyword evidence="3" id="KW-0442">Lipid degradation</keyword>
<feature type="short sequence motif" description="DGA/G" evidence="3">
    <location>
        <begin position="194"/>
        <end position="196"/>
    </location>
</feature>
<dbReference type="Pfam" id="PF01734">
    <property type="entry name" value="Patatin"/>
    <property type="match status" value="1"/>
</dbReference>
<feature type="short sequence motif" description="GXSXG" evidence="3">
    <location>
        <begin position="50"/>
        <end position="54"/>
    </location>
</feature>
<name>A0A7R7ELY4_9FIRM</name>
<dbReference type="PROSITE" id="PS51635">
    <property type="entry name" value="PNPLA"/>
    <property type="match status" value="1"/>
</dbReference>
<evidence type="ECO:0000256" key="2">
    <source>
        <dbReference type="ARBA" id="ARBA00023098"/>
    </source>
</evidence>
<evidence type="ECO:0000256" key="1">
    <source>
        <dbReference type="ARBA" id="ARBA00010240"/>
    </source>
</evidence>
<protein>
    <submittedName>
        <fullName evidence="5">Patatin</fullName>
    </submittedName>
</protein>
<dbReference type="KEGG" id="ahb:bsdtb5_25220"/>
<evidence type="ECO:0000256" key="3">
    <source>
        <dbReference type="PROSITE-ProRule" id="PRU01161"/>
    </source>
</evidence>
<dbReference type="AlphaFoldDB" id="A0A7R7ELY4"/>
<accession>A0A7R7ELY4</accession>
<dbReference type="PANTHER" id="PTHR32176">
    <property type="entry name" value="XYLOSE ISOMERASE"/>
    <property type="match status" value="1"/>
</dbReference>
<keyword evidence="3" id="KW-0378">Hydrolase</keyword>
<feature type="short sequence motif" description="GXGXXG" evidence="3">
    <location>
        <begin position="11"/>
        <end position="16"/>
    </location>
</feature>
<dbReference type="Proteomes" id="UP000595897">
    <property type="component" value="Chromosome"/>
</dbReference>
<proteinExistence type="inferred from homology"/>
<comment type="similarity">
    <text evidence="1">Belongs to the patatin family.</text>
</comment>
<evidence type="ECO:0000313" key="6">
    <source>
        <dbReference type="Proteomes" id="UP000595897"/>
    </source>
</evidence>
<feature type="active site" description="Nucleophile" evidence="3">
    <location>
        <position position="52"/>
    </location>
</feature>
<keyword evidence="6" id="KW-1185">Reference proteome</keyword>
<keyword evidence="2 3" id="KW-0443">Lipid metabolism</keyword>
<dbReference type="GO" id="GO:0047372">
    <property type="term" value="F:monoacylglycerol lipase activity"/>
    <property type="evidence" value="ECO:0007669"/>
    <property type="project" value="TreeGrafter"/>
</dbReference>
<dbReference type="Gene3D" id="3.40.1090.10">
    <property type="entry name" value="Cytosolic phospholipase A2 catalytic domain"/>
    <property type="match status" value="1"/>
</dbReference>
<dbReference type="PANTHER" id="PTHR32176:SF92">
    <property type="entry name" value="XYLOSE ISOMERASE"/>
    <property type="match status" value="1"/>
</dbReference>
<gene>
    <name evidence="5" type="ORF">bsdtb5_25220</name>
</gene>
<evidence type="ECO:0000313" key="5">
    <source>
        <dbReference type="EMBL" id="BCN31227.1"/>
    </source>
</evidence>
<dbReference type="GO" id="GO:0004620">
    <property type="term" value="F:phospholipase activity"/>
    <property type="evidence" value="ECO:0007669"/>
    <property type="project" value="TreeGrafter"/>
</dbReference>
<dbReference type="EMBL" id="AP024169">
    <property type="protein sequence ID" value="BCN31227.1"/>
    <property type="molecule type" value="Genomic_DNA"/>
</dbReference>
<evidence type="ECO:0000259" key="4">
    <source>
        <dbReference type="PROSITE" id="PS51635"/>
    </source>
</evidence>
<dbReference type="InterPro" id="IPR016035">
    <property type="entry name" value="Acyl_Trfase/lysoPLipase"/>
</dbReference>
<reference evidence="5 6" key="1">
    <citation type="submission" date="2020-11" db="EMBL/GenBank/DDBJ databases">
        <title>Draft genome sequencing of a Lachnospiraceae strain isolated from anoxic soil subjected to BSD treatment.</title>
        <authorList>
            <person name="Uek A."/>
            <person name="Tonouchi A."/>
        </authorList>
    </citation>
    <scope>NUCLEOTIDE SEQUENCE [LARGE SCALE GENOMIC DNA]</scope>
    <source>
        <strain evidence="5 6">TB5</strain>
    </source>
</reference>
<dbReference type="GO" id="GO:0016042">
    <property type="term" value="P:lipid catabolic process"/>
    <property type="evidence" value="ECO:0007669"/>
    <property type="project" value="UniProtKB-UniRule"/>
</dbReference>
<organism evidence="5 6">
    <name type="scientific">Anaeromicropila herbilytica</name>
    <dbReference type="NCBI Taxonomy" id="2785025"/>
    <lineage>
        <taxon>Bacteria</taxon>
        <taxon>Bacillati</taxon>
        <taxon>Bacillota</taxon>
        <taxon>Clostridia</taxon>
        <taxon>Lachnospirales</taxon>
        <taxon>Lachnospiraceae</taxon>
        <taxon>Anaeromicropila</taxon>
    </lineage>
</organism>
<sequence length="338" mass="38604">MANINILSIDGGGIKGIISAMVLEKLEERLQVYSHNHNARIADYFDLVAGTSTGAILTAIYLCPDKNRRPKFSAKDATNLYLYKGKEIFKRQPYYPLNTFFGLFGARYTNTEFKKILDLYFGNLQIGDLLKPCLITSYDTEKRSAIFFNTVSSKKGEDREYLLKDSVLASASAPTYFNPAYIKSIRLKDNCLIDGGVFANNPALCALVEGIKLEEFTNMNDVFLLSVANVSTKVPYEYRKAKRWGLIGWALPILDILMDASEQTVDYQLEKIFSAIHLPNNYVRIEKEIEERNFSIPRMDDVRPESIQKLIDIGYKIVEEEKENIDRIARQLVESKRR</sequence>
<feature type="domain" description="PNPLA" evidence="4">
    <location>
        <begin position="7"/>
        <end position="207"/>
    </location>
</feature>
<dbReference type="SUPFAM" id="SSF52151">
    <property type="entry name" value="FabD/lysophospholipase-like"/>
    <property type="match status" value="1"/>
</dbReference>
<dbReference type="RefSeq" id="WP_271712367.1">
    <property type="nucleotide sequence ID" value="NZ_AP024169.1"/>
</dbReference>